<evidence type="ECO:0000313" key="2">
    <source>
        <dbReference type="Proteomes" id="UP000298030"/>
    </source>
</evidence>
<reference evidence="1 2" key="1">
    <citation type="journal article" date="2019" name="Nat. Ecol. Evol.">
        <title>Megaphylogeny resolves global patterns of mushroom evolution.</title>
        <authorList>
            <person name="Varga T."/>
            <person name="Krizsan K."/>
            <person name="Foldi C."/>
            <person name="Dima B."/>
            <person name="Sanchez-Garcia M."/>
            <person name="Sanchez-Ramirez S."/>
            <person name="Szollosi G.J."/>
            <person name="Szarkandi J.G."/>
            <person name="Papp V."/>
            <person name="Albert L."/>
            <person name="Andreopoulos W."/>
            <person name="Angelini C."/>
            <person name="Antonin V."/>
            <person name="Barry K.W."/>
            <person name="Bougher N.L."/>
            <person name="Buchanan P."/>
            <person name="Buyck B."/>
            <person name="Bense V."/>
            <person name="Catcheside P."/>
            <person name="Chovatia M."/>
            <person name="Cooper J."/>
            <person name="Damon W."/>
            <person name="Desjardin D."/>
            <person name="Finy P."/>
            <person name="Geml J."/>
            <person name="Haridas S."/>
            <person name="Hughes K."/>
            <person name="Justo A."/>
            <person name="Karasinski D."/>
            <person name="Kautmanova I."/>
            <person name="Kiss B."/>
            <person name="Kocsube S."/>
            <person name="Kotiranta H."/>
            <person name="LaButti K.M."/>
            <person name="Lechner B.E."/>
            <person name="Liimatainen K."/>
            <person name="Lipzen A."/>
            <person name="Lukacs Z."/>
            <person name="Mihaltcheva S."/>
            <person name="Morgado L.N."/>
            <person name="Niskanen T."/>
            <person name="Noordeloos M.E."/>
            <person name="Ohm R.A."/>
            <person name="Ortiz-Santana B."/>
            <person name="Ovrebo C."/>
            <person name="Racz N."/>
            <person name="Riley R."/>
            <person name="Savchenko A."/>
            <person name="Shiryaev A."/>
            <person name="Soop K."/>
            <person name="Spirin V."/>
            <person name="Szebenyi C."/>
            <person name="Tomsovsky M."/>
            <person name="Tulloss R.E."/>
            <person name="Uehling J."/>
            <person name="Grigoriev I.V."/>
            <person name="Vagvolgyi C."/>
            <person name="Papp T."/>
            <person name="Martin F.M."/>
            <person name="Miettinen O."/>
            <person name="Hibbett D.S."/>
            <person name="Nagy L.G."/>
        </authorList>
    </citation>
    <scope>NUCLEOTIDE SEQUENCE [LARGE SCALE GENOMIC DNA]</scope>
    <source>
        <strain evidence="1 2">FP101781</strain>
    </source>
</reference>
<keyword evidence="2" id="KW-1185">Reference proteome</keyword>
<accession>A0A4Y7SY35</accession>
<evidence type="ECO:0000313" key="1">
    <source>
        <dbReference type="EMBL" id="TEB26139.1"/>
    </source>
</evidence>
<proteinExistence type="predicted"/>
<gene>
    <name evidence="1" type="ORF">FA13DRAFT_1713545</name>
</gene>
<comment type="caution">
    <text evidence="1">The sequence shown here is derived from an EMBL/GenBank/DDBJ whole genome shotgun (WGS) entry which is preliminary data.</text>
</comment>
<name>A0A4Y7SY35_COPMI</name>
<dbReference type="Proteomes" id="UP000298030">
    <property type="component" value="Unassembled WGS sequence"/>
</dbReference>
<sequence length="175" mass="19411">MPHKTEPQAQMHRLCCTPGAFAPHLCVEERICGQICSEAPPSLAVAVLPRRRRPSSLLNSILPGAMEGSHPVIEQTSRIMAMSRWGDSGTKVCLLPWSPPLPTHPYGPPHWFPRPRLARFARFPLVGAQPRPVYIIFTIHWIPGTFEWELSSARGKCRPRIAQAGISPAYLIPAA</sequence>
<dbReference type="EMBL" id="QPFP01000051">
    <property type="protein sequence ID" value="TEB26139.1"/>
    <property type="molecule type" value="Genomic_DNA"/>
</dbReference>
<organism evidence="1 2">
    <name type="scientific">Coprinellus micaceus</name>
    <name type="common">Glistening ink-cap mushroom</name>
    <name type="synonym">Coprinus micaceus</name>
    <dbReference type="NCBI Taxonomy" id="71717"/>
    <lineage>
        <taxon>Eukaryota</taxon>
        <taxon>Fungi</taxon>
        <taxon>Dikarya</taxon>
        <taxon>Basidiomycota</taxon>
        <taxon>Agaricomycotina</taxon>
        <taxon>Agaricomycetes</taxon>
        <taxon>Agaricomycetidae</taxon>
        <taxon>Agaricales</taxon>
        <taxon>Agaricineae</taxon>
        <taxon>Psathyrellaceae</taxon>
        <taxon>Coprinellus</taxon>
    </lineage>
</organism>
<protein>
    <submittedName>
        <fullName evidence="1">Uncharacterized protein</fullName>
    </submittedName>
</protein>
<dbReference type="AlphaFoldDB" id="A0A4Y7SY35"/>